<reference evidence="2" key="2">
    <citation type="submission" date="2016-02" db="EMBL/GenBank/DDBJ databases">
        <title>Draft genome sequence of five rapidly growing Mycobacterium species.</title>
        <authorList>
            <person name="Katahira K."/>
            <person name="Gotou Y."/>
            <person name="Iida K."/>
            <person name="Ogura Y."/>
            <person name="Hayashi T."/>
        </authorList>
    </citation>
    <scope>NUCLEOTIDE SEQUENCE [LARGE SCALE GENOMIC DNA]</scope>
    <source>
        <strain evidence="2">JCM15298</strain>
    </source>
</reference>
<proteinExistence type="predicted"/>
<name>A0A100W9B2_MYCCR</name>
<accession>A0A100W9B2</accession>
<dbReference type="RefSeq" id="WP_131805217.1">
    <property type="nucleotide sequence ID" value="NZ_BCSY01000029.1"/>
</dbReference>
<organism evidence="1 2">
    <name type="scientific">Mycolicibacterium canariasense</name>
    <name type="common">Mycobacterium canariasense</name>
    <dbReference type="NCBI Taxonomy" id="228230"/>
    <lineage>
        <taxon>Bacteria</taxon>
        <taxon>Bacillati</taxon>
        <taxon>Actinomycetota</taxon>
        <taxon>Actinomycetes</taxon>
        <taxon>Mycobacteriales</taxon>
        <taxon>Mycobacteriaceae</taxon>
        <taxon>Mycolicibacterium</taxon>
    </lineage>
</organism>
<evidence type="ECO:0000313" key="2">
    <source>
        <dbReference type="Proteomes" id="UP000069443"/>
    </source>
</evidence>
<comment type="caution">
    <text evidence="1">The sequence shown here is derived from an EMBL/GenBank/DDBJ whole genome shotgun (WGS) entry which is preliminary data.</text>
</comment>
<evidence type="ECO:0000313" key="1">
    <source>
        <dbReference type="EMBL" id="GAS94124.1"/>
    </source>
</evidence>
<gene>
    <name evidence="1" type="ORF">RMCC_1090</name>
</gene>
<reference evidence="2" key="1">
    <citation type="journal article" date="2016" name="Genome Announc.">
        <title>Draft Genome Sequences of Five Rapidly Growing Mycobacterium Species, M. thermoresistibile, M. fortuitum subsp. acetamidolyticum, M. canariasense, M. brisbanense, and M. novocastrense.</title>
        <authorList>
            <person name="Katahira K."/>
            <person name="Ogura Y."/>
            <person name="Gotoh Y."/>
            <person name="Hayashi T."/>
        </authorList>
    </citation>
    <scope>NUCLEOTIDE SEQUENCE [LARGE SCALE GENOMIC DNA]</scope>
    <source>
        <strain evidence="2">JCM15298</strain>
    </source>
</reference>
<keyword evidence="2" id="KW-1185">Reference proteome</keyword>
<dbReference type="Proteomes" id="UP000069443">
    <property type="component" value="Unassembled WGS sequence"/>
</dbReference>
<dbReference type="AlphaFoldDB" id="A0A100W9B2"/>
<dbReference type="STRING" id="228230.RMCC_1090"/>
<sequence>MADGRAKRCNIFAIVAYVDDRLTAAERHTDKGKAVEHMVLGHVMSGRLLLSLRRLTQRAHHRVITSKGNRRRYRDIGPPGYSGRIPRRPGLRIELVSVVVGAAGARGGRSIRTSSNAPRVWGEFFVDERAIDLSLHSIAPICLSAVNRLFMIEGVERSAAVGL</sequence>
<dbReference type="EMBL" id="BCSY01000029">
    <property type="protein sequence ID" value="GAS94124.1"/>
    <property type="molecule type" value="Genomic_DNA"/>
</dbReference>
<protein>
    <submittedName>
        <fullName evidence="1">LigA</fullName>
    </submittedName>
</protein>